<comment type="caution">
    <text evidence="1">The sequence shown here is derived from an EMBL/GenBank/DDBJ whole genome shotgun (WGS) entry which is preliminary data.</text>
</comment>
<gene>
    <name evidence="1" type="ORF">Agabi119p4_2639</name>
</gene>
<dbReference type="Gene3D" id="3.80.10.10">
    <property type="entry name" value="Ribonuclease Inhibitor"/>
    <property type="match status" value="1"/>
</dbReference>
<dbReference type="InterPro" id="IPR032675">
    <property type="entry name" value="LRR_dom_sf"/>
</dbReference>
<dbReference type="SUPFAM" id="SSF52058">
    <property type="entry name" value="L domain-like"/>
    <property type="match status" value="1"/>
</dbReference>
<proteinExistence type="predicted"/>
<accession>A0A8H7F9J3</accession>
<reference evidence="1 2" key="1">
    <citation type="journal article" name="Sci. Rep.">
        <title>Telomere-to-telomere assembled and centromere annotated genomes of the two main subspecies of the button mushroom Agaricus bisporus reveal especially polymorphic chromosome ends.</title>
        <authorList>
            <person name="Sonnenberg A.S.M."/>
            <person name="Sedaghat-Telgerd N."/>
            <person name="Lavrijssen B."/>
            <person name="Ohm R.A."/>
            <person name="Hendrickx P.M."/>
            <person name="Scholtmeijer K."/>
            <person name="Baars J.J.P."/>
            <person name="van Peer A."/>
        </authorList>
    </citation>
    <scope>NUCLEOTIDE SEQUENCE [LARGE SCALE GENOMIC DNA]</scope>
    <source>
        <strain evidence="1 2">H119_p4</strain>
    </source>
</reference>
<evidence type="ECO:0008006" key="3">
    <source>
        <dbReference type="Google" id="ProtNLM"/>
    </source>
</evidence>
<dbReference type="AlphaFoldDB" id="A0A8H7F9J3"/>
<name>A0A8H7F9J3_AGABI</name>
<dbReference type="EMBL" id="JABXXO010000003">
    <property type="protein sequence ID" value="KAF7783263.1"/>
    <property type="molecule type" value="Genomic_DNA"/>
</dbReference>
<evidence type="ECO:0000313" key="2">
    <source>
        <dbReference type="Proteomes" id="UP000629468"/>
    </source>
</evidence>
<evidence type="ECO:0000313" key="1">
    <source>
        <dbReference type="EMBL" id="KAF7783263.1"/>
    </source>
</evidence>
<organism evidence="1 2">
    <name type="scientific">Agaricus bisporus var. burnettii</name>
    <dbReference type="NCBI Taxonomy" id="192524"/>
    <lineage>
        <taxon>Eukaryota</taxon>
        <taxon>Fungi</taxon>
        <taxon>Dikarya</taxon>
        <taxon>Basidiomycota</taxon>
        <taxon>Agaricomycotina</taxon>
        <taxon>Agaricomycetes</taxon>
        <taxon>Agaricomycetidae</taxon>
        <taxon>Agaricales</taxon>
        <taxon>Agaricineae</taxon>
        <taxon>Agaricaceae</taxon>
        <taxon>Agaricus</taxon>
    </lineage>
</organism>
<protein>
    <recommendedName>
        <fullName evidence="3">F-box domain-containing protein</fullName>
    </recommendedName>
</protein>
<dbReference type="Proteomes" id="UP000629468">
    <property type="component" value="Unassembled WGS sequence"/>
</dbReference>
<sequence>MASEANVPQCGHLRPHTAPYVFVNEQAELIHVNEQLSSVGRHIAELNTLQSTLRRRTLQLHNLLSPIHTLPIEILSYIFQLVVTPESYDHSNASFYRECLDQALVLSSVTSQFRHIAFGTPELWNRIPLRITKDKTIDNASSMLQHCVARASSVTICVSDRLNYESGGDLHSVIETLLTSETTRKVKAFELYSLYHASSWMSKLDSSSFPMVESLIITCGIGTKHLSGFDFGTLNNLTQLDIDGTWRDFSLTAPPSVLYLNIYRVPQKMFLSLLYQCPNLVECSADTGRELDGPPFTKPIILKHLKRLHTGTMNAITRKASLQHLQLPSLESLHLDHFTKRRSLGIVPLCCNVSATLTSLTIHTYSIMFDHDELYQLCRVTFPKLRDLKFTTAEYFLPLASAFRALSPRDYEYNNPRPLHLPALRSITLHSDVAEVEPRVIVHLLKNWWSDEALHLHLEFQSYSYNHQKDWTPELREELKSIVGKRQIEIIWGRDKL</sequence>